<dbReference type="GO" id="GO:0003735">
    <property type="term" value="F:structural constituent of ribosome"/>
    <property type="evidence" value="ECO:0007669"/>
    <property type="project" value="InterPro"/>
</dbReference>
<name>A0A8S8ZMD1_SORMA</name>
<evidence type="ECO:0000256" key="3">
    <source>
        <dbReference type="ARBA" id="ARBA00023274"/>
    </source>
</evidence>
<organism evidence="5 6">
    <name type="scientific">Sordaria macrospora</name>
    <dbReference type="NCBI Taxonomy" id="5147"/>
    <lineage>
        <taxon>Eukaryota</taxon>
        <taxon>Fungi</taxon>
        <taxon>Dikarya</taxon>
        <taxon>Ascomycota</taxon>
        <taxon>Pezizomycotina</taxon>
        <taxon>Sordariomycetes</taxon>
        <taxon>Sordariomycetidae</taxon>
        <taxon>Sordariales</taxon>
        <taxon>Sordariaceae</taxon>
        <taxon>Sordaria</taxon>
    </lineage>
</organism>
<dbReference type="InterPro" id="IPR005706">
    <property type="entry name" value="Ribosomal_uS2_bac/mit/plastid"/>
</dbReference>
<evidence type="ECO:0000256" key="2">
    <source>
        <dbReference type="ARBA" id="ARBA00022980"/>
    </source>
</evidence>
<dbReference type="CDD" id="cd01425">
    <property type="entry name" value="RPS2"/>
    <property type="match status" value="1"/>
</dbReference>
<protein>
    <recommendedName>
        <fullName evidence="7">MRP4 protein</fullName>
    </recommendedName>
</protein>
<proteinExistence type="inferred from homology"/>
<dbReference type="GO" id="GO:0005763">
    <property type="term" value="C:mitochondrial small ribosomal subunit"/>
    <property type="evidence" value="ECO:0007669"/>
    <property type="project" value="TreeGrafter"/>
</dbReference>
<dbReference type="PANTHER" id="PTHR12534:SF0">
    <property type="entry name" value="SMALL RIBOSOMAL SUBUNIT PROTEIN US2M"/>
    <property type="match status" value="1"/>
</dbReference>
<accession>A0A8S8ZMD1</accession>
<gene>
    <name evidence="5" type="ORF">SMACR_06065</name>
</gene>
<dbReference type="SUPFAM" id="SSF52313">
    <property type="entry name" value="Ribosomal protein S2"/>
    <property type="match status" value="1"/>
</dbReference>
<dbReference type="Pfam" id="PF00318">
    <property type="entry name" value="Ribosomal_S2"/>
    <property type="match status" value="1"/>
</dbReference>
<sequence>MIVRNIGARLGRRALATPLSRASLQAQSPRFYSQDNFTAPPPPTNNTRKQAAAKTAFAEPTLEEQAEFYAESIEQPTPEFVASPSAAAEAWGSSGPSATAAAETVTTWDPTLVDAEALKLKQEIEAIPGNYKLFKQTKAQTQKLGAGVEVRYIPEQYLRNPPSEASLEDLMAAQAHMGHNTSLWNPANARYIYGVRQGIHIISLETTSIHLRRAARVVEEVAYRGGLILFVGTRPGQRPIVVRAAEMAKACHLFTKWRPGTITNREQLLGGVPLTVVDELDRPLQGFEDHLHDRRPLAPDLVVCLNPKENMTLLYECSLAKIPTIGIIDTNTNPSWVTYQIPANDDSLRATALISGVLGRAGEHGQKRRLEAAQRGVVTWKTPADVQGYFELAETRAADARKRRAQDNSVAVQKEKDTFLSEDALRAMFAGGV</sequence>
<dbReference type="Proteomes" id="UP000433876">
    <property type="component" value="Unassembled WGS sequence"/>
</dbReference>
<evidence type="ECO:0008006" key="7">
    <source>
        <dbReference type="Google" id="ProtNLM"/>
    </source>
</evidence>
<evidence type="ECO:0000313" key="6">
    <source>
        <dbReference type="Proteomes" id="UP000433876"/>
    </source>
</evidence>
<keyword evidence="2" id="KW-0689">Ribosomal protein</keyword>
<dbReference type="Gene3D" id="3.40.50.10490">
    <property type="entry name" value="Glucose-6-phosphate isomerase like protein, domain 1"/>
    <property type="match status" value="1"/>
</dbReference>
<keyword evidence="3" id="KW-0687">Ribonucleoprotein</keyword>
<dbReference type="InterPro" id="IPR018130">
    <property type="entry name" value="Ribosomal_uS2_CS"/>
</dbReference>
<dbReference type="GO" id="GO:0006412">
    <property type="term" value="P:translation"/>
    <property type="evidence" value="ECO:0007669"/>
    <property type="project" value="InterPro"/>
</dbReference>
<dbReference type="VEuPathDB" id="FungiDB:SMAC_06065"/>
<feature type="region of interest" description="Disordered" evidence="4">
    <location>
        <begin position="32"/>
        <end position="51"/>
    </location>
</feature>
<dbReference type="HAMAP" id="MF_00291_B">
    <property type="entry name" value="Ribosomal_uS2_B"/>
    <property type="match status" value="1"/>
</dbReference>
<evidence type="ECO:0000256" key="1">
    <source>
        <dbReference type="ARBA" id="ARBA00006242"/>
    </source>
</evidence>
<dbReference type="PANTHER" id="PTHR12534">
    <property type="entry name" value="30S RIBOSOMAL PROTEIN S2 PROKARYOTIC AND ORGANELLAR"/>
    <property type="match status" value="1"/>
</dbReference>
<reference evidence="5 6" key="1">
    <citation type="submission" date="2017-07" db="EMBL/GenBank/DDBJ databases">
        <title>Genome sequence of the Sordaria macrospora wild type strain R19027.</title>
        <authorList>
            <person name="Nowrousian M."/>
            <person name="Teichert I."/>
            <person name="Kueck U."/>
        </authorList>
    </citation>
    <scope>NUCLEOTIDE SEQUENCE [LARGE SCALE GENOMIC DNA]</scope>
    <source>
        <strain evidence="5 6">R19027</strain>
        <tissue evidence="5">Mycelium</tissue>
    </source>
</reference>
<evidence type="ECO:0000256" key="4">
    <source>
        <dbReference type="SAM" id="MobiDB-lite"/>
    </source>
</evidence>
<dbReference type="PRINTS" id="PR00395">
    <property type="entry name" value="RIBOSOMALS2"/>
</dbReference>
<dbReference type="AlphaFoldDB" id="A0A8S8ZMD1"/>
<dbReference type="PROSITE" id="PS00962">
    <property type="entry name" value="RIBOSOMAL_S2_1"/>
    <property type="match status" value="1"/>
</dbReference>
<evidence type="ECO:0000313" key="5">
    <source>
        <dbReference type="EMBL" id="KAA8629545.1"/>
    </source>
</evidence>
<comment type="similarity">
    <text evidence="1">Belongs to the universal ribosomal protein uS2 family.</text>
</comment>
<dbReference type="EMBL" id="NMPR01000132">
    <property type="protein sequence ID" value="KAA8629545.1"/>
    <property type="molecule type" value="Genomic_DNA"/>
</dbReference>
<dbReference type="InterPro" id="IPR023591">
    <property type="entry name" value="Ribosomal_uS2_flav_dom_sf"/>
</dbReference>
<dbReference type="InterPro" id="IPR001865">
    <property type="entry name" value="Ribosomal_uS2"/>
</dbReference>
<comment type="caution">
    <text evidence="5">The sequence shown here is derived from an EMBL/GenBank/DDBJ whole genome shotgun (WGS) entry which is preliminary data.</text>
</comment>